<reference evidence="3" key="1">
    <citation type="journal article" date="2019" name="Int. J. Syst. Evol. Microbiol.">
        <title>The Global Catalogue of Microorganisms (GCM) 10K type strain sequencing project: providing services to taxonomists for standard genome sequencing and annotation.</title>
        <authorList>
            <consortium name="The Broad Institute Genomics Platform"/>
            <consortium name="The Broad Institute Genome Sequencing Center for Infectious Disease"/>
            <person name="Wu L."/>
            <person name="Ma J."/>
        </authorList>
    </citation>
    <scope>NUCLEOTIDE SEQUENCE [LARGE SCALE GENOMIC DNA]</scope>
    <source>
        <strain evidence="3">CGMCC 4.1469</strain>
    </source>
</reference>
<protein>
    <submittedName>
        <fullName evidence="2">Uncharacterized protein</fullName>
    </submittedName>
</protein>
<dbReference type="RefSeq" id="WP_377171279.1">
    <property type="nucleotide sequence ID" value="NZ_JBHSMQ010000012.1"/>
</dbReference>
<proteinExistence type="predicted"/>
<keyword evidence="1" id="KW-0812">Transmembrane</keyword>
<dbReference type="EMBL" id="JBHSMQ010000012">
    <property type="protein sequence ID" value="MFC5457692.1"/>
    <property type="molecule type" value="Genomic_DNA"/>
</dbReference>
<feature type="transmembrane region" description="Helical" evidence="1">
    <location>
        <begin position="72"/>
        <end position="91"/>
    </location>
</feature>
<keyword evidence="1" id="KW-0472">Membrane</keyword>
<name>A0ABW0KXT4_9BACT</name>
<sequence length="168" mass="19096">MNVEEMRSVVDKIRDSGCLSERELLRQTRMVAGWDALMRVDERDRQWETELKKHVCRVASLGRPHVPGLGDVAVYALLGLLCGGCGLFLVSQMRQGIAAAEELRWLAVGLRAGACVLFFMAWQSFAALRRFRPVQMAYESGRREDLERLAKEHRPGARLCLKCLKYTD</sequence>
<gene>
    <name evidence="2" type="ORF">ACFQDI_22680</name>
</gene>
<comment type="caution">
    <text evidence="2">The sequence shown here is derived from an EMBL/GenBank/DDBJ whole genome shotgun (WGS) entry which is preliminary data.</text>
</comment>
<dbReference type="Proteomes" id="UP001596052">
    <property type="component" value="Unassembled WGS sequence"/>
</dbReference>
<accession>A0ABW0KXT4</accession>
<feature type="transmembrane region" description="Helical" evidence="1">
    <location>
        <begin position="103"/>
        <end position="122"/>
    </location>
</feature>
<keyword evidence="1" id="KW-1133">Transmembrane helix</keyword>
<evidence type="ECO:0000256" key="1">
    <source>
        <dbReference type="SAM" id="Phobius"/>
    </source>
</evidence>
<keyword evidence="3" id="KW-1185">Reference proteome</keyword>
<evidence type="ECO:0000313" key="2">
    <source>
        <dbReference type="EMBL" id="MFC5457692.1"/>
    </source>
</evidence>
<evidence type="ECO:0000313" key="3">
    <source>
        <dbReference type="Proteomes" id="UP001596052"/>
    </source>
</evidence>
<organism evidence="2 3">
    <name type="scientific">Prosthecobacter fluviatilis</name>
    <dbReference type="NCBI Taxonomy" id="445931"/>
    <lineage>
        <taxon>Bacteria</taxon>
        <taxon>Pseudomonadati</taxon>
        <taxon>Verrucomicrobiota</taxon>
        <taxon>Verrucomicrobiia</taxon>
        <taxon>Verrucomicrobiales</taxon>
        <taxon>Verrucomicrobiaceae</taxon>
        <taxon>Prosthecobacter</taxon>
    </lineage>
</organism>